<organism evidence="1 2">
    <name type="scientific">Paracoccus sulfuroxidans</name>
    <dbReference type="NCBI Taxonomy" id="384678"/>
    <lineage>
        <taxon>Bacteria</taxon>
        <taxon>Pseudomonadati</taxon>
        <taxon>Pseudomonadota</taxon>
        <taxon>Alphaproteobacteria</taxon>
        <taxon>Rhodobacterales</taxon>
        <taxon>Paracoccaceae</taxon>
        <taxon>Paracoccus</taxon>
    </lineage>
</organism>
<gene>
    <name evidence="1" type="ORF">IQ24_03576</name>
</gene>
<dbReference type="Pfam" id="PF19749">
    <property type="entry name" value="DUF6236"/>
    <property type="match status" value="1"/>
</dbReference>
<dbReference type="OrthoDB" id="7855414at2"/>
<accession>A0A562NC59</accession>
<proteinExistence type="predicted"/>
<name>A0A562NC59_9RHOB</name>
<dbReference type="AlphaFoldDB" id="A0A562NC59"/>
<reference evidence="1 2" key="1">
    <citation type="journal article" date="2015" name="Stand. Genomic Sci.">
        <title>Genomic Encyclopedia of Bacterial and Archaeal Type Strains, Phase III: the genomes of soil and plant-associated and newly described type strains.</title>
        <authorList>
            <person name="Whitman W.B."/>
            <person name="Woyke T."/>
            <person name="Klenk H.P."/>
            <person name="Zhou Y."/>
            <person name="Lilburn T.G."/>
            <person name="Beck B.J."/>
            <person name="De Vos P."/>
            <person name="Vandamme P."/>
            <person name="Eisen J.A."/>
            <person name="Garrity G."/>
            <person name="Hugenholtz P."/>
            <person name="Kyrpides N.C."/>
        </authorList>
    </citation>
    <scope>NUCLEOTIDE SEQUENCE [LARGE SCALE GENOMIC DNA]</scope>
    <source>
        <strain evidence="1 2">CGMCC 1.5364</strain>
    </source>
</reference>
<evidence type="ECO:0000313" key="2">
    <source>
        <dbReference type="Proteomes" id="UP000316225"/>
    </source>
</evidence>
<dbReference type="EMBL" id="VLKU01000013">
    <property type="protein sequence ID" value="TWI29759.1"/>
    <property type="molecule type" value="Genomic_DNA"/>
</dbReference>
<dbReference type="RefSeq" id="WP_145399636.1">
    <property type="nucleotide sequence ID" value="NZ_VLKU01000013.1"/>
</dbReference>
<dbReference type="InterPro" id="IPR046203">
    <property type="entry name" value="DUF6236"/>
</dbReference>
<comment type="caution">
    <text evidence="1">The sequence shown here is derived from an EMBL/GenBank/DDBJ whole genome shotgun (WGS) entry which is preliminary data.</text>
</comment>
<keyword evidence="2" id="KW-1185">Reference proteome</keyword>
<sequence>MGKSHFRNTTFLTNPFQKNAQFCQLNTGTVPNAGTSVWPDSSSFDFEINNSNRGIILSNPMRISGTSVSIESSDLDASELRRALLFWDVIAWPASSGIYICGGPDIDFLLSEKRLIRPKFHMNGDAATGLSMAFSQTLKILEGKMPGQWIMSNGESSLSLSGKDLLTDRGVLTTLSNLIPIPMHDMPLEEVLRFRDARLPEVLALRSALDRLYQDWMNSEDKEHQLKMAINDLDIAISAMIKVARESKNPFTLSSWEMSFSFSAIDAFKGFFAGKIFGLDTASSLLAGAASTISFSKGVGLKSAKSNSPFTYISSIHNKLL</sequence>
<evidence type="ECO:0000313" key="1">
    <source>
        <dbReference type="EMBL" id="TWI29759.1"/>
    </source>
</evidence>
<dbReference type="Proteomes" id="UP000316225">
    <property type="component" value="Unassembled WGS sequence"/>
</dbReference>
<protein>
    <submittedName>
        <fullName evidence="1">Uncharacterized protein</fullName>
    </submittedName>
</protein>